<name>A0A7G9W4S7_ALKCA</name>
<accession>A0A7G9W4S7</accession>
<dbReference type="Gene3D" id="3.30.565.10">
    <property type="entry name" value="Histidine kinase-like ATPase, C-terminal domain"/>
    <property type="match status" value="1"/>
</dbReference>
<dbReference type="InterPro" id="IPR036097">
    <property type="entry name" value="HisK_dim/P_sf"/>
</dbReference>
<evidence type="ECO:0000256" key="4">
    <source>
        <dbReference type="ARBA" id="ARBA00022679"/>
    </source>
</evidence>
<dbReference type="AlphaFoldDB" id="A0A7G9W4S7"/>
<dbReference type="PANTHER" id="PTHR43065">
    <property type="entry name" value="SENSOR HISTIDINE KINASE"/>
    <property type="match status" value="1"/>
</dbReference>
<dbReference type="GO" id="GO:0000155">
    <property type="term" value="F:phosphorelay sensor kinase activity"/>
    <property type="evidence" value="ECO:0007669"/>
    <property type="project" value="InterPro"/>
</dbReference>
<protein>
    <recommendedName>
        <fullName evidence="2">histidine kinase</fullName>
        <ecNumber evidence="2">2.7.13.3</ecNumber>
    </recommendedName>
</protein>
<dbReference type="InterPro" id="IPR005467">
    <property type="entry name" value="His_kinase_dom"/>
</dbReference>
<dbReference type="InterPro" id="IPR004358">
    <property type="entry name" value="Sig_transdc_His_kin-like_C"/>
</dbReference>
<comment type="catalytic activity">
    <reaction evidence="1">
        <text>ATP + protein L-histidine = ADP + protein N-phospho-L-histidine.</text>
        <dbReference type="EC" id="2.7.13.3"/>
    </reaction>
</comment>
<evidence type="ECO:0000259" key="9">
    <source>
        <dbReference type="PROSITE" id="PS50109"/>
    </source>
</evidence>
<dbReference type="InterPro" id="IPR003661">
    <property type="entry name" value="HisK_dim/P_dom"/>
</dbReference>
<dbReference type="CDD" id="cd00082">
    <property type="entry name" value="HisKA"/>
    <property type="match status" value="1"/>
</dbReference>
<evidence type="ECO:0000256" key="3">
    <source>
        <dbReference type="ARBA" id="ARBA00022553"/>
    </source>
</evidence>
<evidence type="ECO:0000256" key="2">
    <source>
        <dbReference type="ARBA" id="ARBA00012438"/>
    </source>
</evidence>
<dbReference type="PROSITE" id="PS50109">
    <property type="entry name" value="HIS_KIN"/>
    <property type="match status" value="1"/>
</dbReference>
<dbReference type="SMART" id="SM00387">
    <property type="entry name" value="HATPase_c"/>
    <property type="match status" value="1"/>
</dbReference>
<dbReference type="EC" id="2.7.13.3" evidence="2"/>
<dbReference type="InterPro" id="IPR003594">
    <property type="entry name" value="HATPase_dom"/>
</dbReference>
<dbReference type="SUPFAM" id="SSF55874">
    <property type="entry name" value="ATPase domain of HSP90 chaperone/DNA topoisomerase II/histidine kinase"/>
    <property type="match status" value="1"/>
</dbReference>
<dbReference type="Pfam" id="PF00512">
    <property type="entry name" value="HisKA"/>
    <property type="match status" value="1"/>
</dbReference>
<dbReference type="InterPro" id="IPR029016">
    <property type="entry name" value="GAF-like_dom_sf"/>
</dbReference>
<keyword evidence="5" id="KW-0547">Nucleotide-binding</keyword>
<gene>
    <name evidence="10" type="ORF">HYG86_02415</name>
</gene>
<reference evidence="10 11" key="1">
    <citation type="submission" date="2020-07" db="EMBL/GenBank/DDBJ databases">
        <title>Alkalicella. sp. LB2 genome.</title>
        <authorList>
            <person name="Postec A."/>
            <person name="Quemeneur M."/>
        </authorList>
    </citation>
    <scope>NUCLEOTIDE SEQUENCE [LARGE SCALE GENOMIC DNA]</scope>
    <source>
        <strain evidence="10 11">LB2</strain>
    </source>
</reference>
<dbReference type="Pfam" id="PF02518">
    <property type="entry name" value="HATPase_c"/>
    <property type="match status" value="1"/>
</dbReference>
<organism evidence="10 11">
    <name type="scientific">Alkalicella caledoniensis</name>
    <dbReference type="NCBI Taxonomy" id="2731377"/>
    <lineage>
        <taxon>Bacteria</taxon>
        <taxon>Bacillati</taxon>
        <taxon>Bacillota</taxon>
        <taxon>Clostridia</taxon>
        <taxon>Eubacteriales</taxon>
        <taxon>Proteinivoracaceae</taxon>
        <taxon>Alkalicella</taxon>
    </lineage>
</organism>
<dbReference type="Proteomes" id="UP000516160">
    <property type="component" value="Chromosome"/>
</dbReference>
<keyword evidence="4" id="KW-0808">Transferase</keyword>
<dbReference type="RefSeq" id="WP_213167356.1">
    <property type="nucleotide sequence ID" value="NZ_CP058559.1"/>
</dbReference>
<dbReference type="Gene3D" id="1.10.287.130">
    <property type="match status" value="1"/>
</dbReference>
<keyword evidence="3" id="KW-0597">Phosphoprotein</keyword>
<sequence length="410" mass="46311">MLKNFNYKSNEFFLDIIEDHVIMERDSIEVAQVPPLPQRELDILVKKNQVFLRMSQTFISRILDQIPTSSAILIFEKDGVLINKIVKGELELQDSFKVKVGVEFNASFGTNPIRESLVQGKIIVCERFSQCLSTKKYRTLIAIPIKDSQMGKYYGSLGFVIPHEDYSPLILQLFKLTCDLINLSLTRVADMKDVQNYFEQMFGSLAHEIKNMLTTIRGFVQLLSKCEPDNESSKEGYSKFILNELDRAHGILKNSIFYSTSTNHRVNVCKISDIIHDVLSNLHSTIINYNIELNLDVSPDIPAITGDSTQFRQVFLNIIQNAIESMPNGGTLSVICYFSNLQIYTSIKDTGVGMPANIRKKIFQPFFSTKHGGTGLGLSVSKQVIEQYKGQIYVTSSKNKGTSFTIILPT</sequence>
<dbReference type="EMBL" id="CP058559">
    <property type="protein sequence ID" value="QNO13689.1"/>
    <property type="molecule type" value="Genomic_DNA"/>
</dbReference>
<dbReference type="Gene3D" id="3.30.450.40">
    <property type="match status" value="1"/>
</dbReference>
<evidence type="ECO:0000256" key="6">
    <source>
        <dbReference type="ARBA" id="ARBA00022777"/>
    </source>
</evidence>
<evidence type="ECO:0000313" key="11">
    <source>
        <dbReference type="Proteomes" id="UP000516160"/>
    </source>
</evidence>
<evidence type="ECO:0000256" key="5">
    <source>
        <dbReference type="ARBA" id="ARBA00022741"/>
    </source>
</evidence>
<keyword evidence="11" id="KW-1185">Reference proteome</keyword>
<dbReference type="SMART" id="SM00388">
    <property type="entry name" value="HisKA"/>
    <property type="match status" value="1"/>
</dbReference>
<evidence type="ECO:0000256" key="8">
    <source>
        <dbReference type="ARBA" id="ARBA00023012"/>
    </source>
</evidence>
<evidence type="ECO:0000313" key="10">
    <source>
        <dbReference type="EMBL" id="QNO13689.1"/>
    </source>
</evidence>
<feature type="domain" description="Histidine kinase" evidence="9">
    <location>
        <begin position="204"/>
        <end position="410"/>
    </location>
</feature>
<dbReference type="PANTHER" id="PTHR43065:SF46">
    <property type="entry name" value="C4-DICARBOXYLATE TRANSPORT SENSOR PROTEIN DCTB"/>
    <property type="match status" value="1"/>
</dbReference>
<dbReference type="SUPFAM" id="SSF47384">
    <property type="entry name" value="Homodimeric domain of signal transducing histidine kinase"/>
    <property type="match status" value="1"/>
</dbReference>
<keyword evidence="7" id="KW-0067">ATP-binding</keyword>
<evidence type="ECO:0000256" key="7">
    <source>
        <dbReference type="ARBA" id="ARBA00022840"/>
    </source>
</evidence>
<keyword evidence="6" id="KW-0418">Kinase</keyword>
<evidence type="ECO:0000256" key="1">
    <source>
        <dbReference type="ARBA" id="ARBA00000085"/>
    </source>
</evidence>
<dbReference type="KEGG" id="acae:HYG86_02415"/>
<dbReference type="InterPro" id="IPR036890">
    <property type="entry name" value="HATPase_C_sf"/>
</dbReference>
<dbReference type="PRINTS" id="PR00344">
    <property type="entry name" value="BCTRLSENSOR"/>
</dbReference>
<dbReference type="GO" id="GO:0005524">
    <property type="term" value="F:ATP binding"/>
    <property type="evidence" value="ECO:0007669"/>
    <property type="project" value="UniProtKB-KW"/>
</dbReference>
<proteinExistence type="predicted"/>
<keyword evidence="8" id="KW-0902">Two-component regulatory system</keyword>